<organism evidence="2 3">
    <name type="scientific">Vreelandella rituensis</name>
    <dbReference type="NCBI Taxonomy" id="2282306"/>
    <lineage>
        <taxon>Bacteria</taxon>
        <taxon>Pseudomonadati</taxon>
        <taxon>Pseudomonadota</taxon>
        <taxon>Gammaproteobacteria</taxon>
        <taxon>Oceanospirillales</taxon>
        <taxon>Halomonadaceae</taxon>
        <taxon>Vreelandella</taxon>
    </lineage>
</organism>
<dbReference type="OrthoDB" id="6725579at2"/>
<dbReference type="SUPFAM" id="SSF56349">
    <property type="entry name" value="DNA breaking-rejoining enzymes"/>
    <property type="match status" value="1"/>
</dbReference>
<comment type="caution">
    <text evidence="2">The sequence shown here is derived from an EMBL/GenBank/DDBJ whole genome shotgun (WGS) entry which is preliminary data.</text>
</comment>
<dbReference type="GO" id="GO:0003677">
    <property type="term" value="F:DNA binding"/>
    <property type="evidence" value="ECO:0007669"/>
    <property type="project" value="InterPro"/>
</dbReference>
<dbReference type="EMBL" id="QPIJ01000019">
    <property type="protein sequence ID" value="RCV92069.1"/>
    <property type="molecule type" value="Genomic_DNA"/>
</dbReference>
<dbReference type="Gene3D" id="1.10.443.10">
    <property type="entry name" value="Intergrase catalytic core"/>
    <property type="match status" value="1"/>
</dbReference>
<dbReference type="Proteomes" id="UP000253204">
    <property type="component" value="Unassembled WGS sequence"/>
</dbReference>
<keyword evidence="1" id="KW-0233">DNA recombination</keyword>
<dbReference type="InterPro" id="IPR013762">
    <property type="entry name" value="Integrase-like_cat_sf"/>
</dbReference>
<gene>
    <name evidence="2" type="ORF">DU506_09715</name>
</gene>
<accession>A0A368U4H2</accession>
<reference evidence="2 3" key="1">
    <citation type="submission" date="2018-07" db="EMBL/GenBank/DDBJ databases">
        <title>Halomonas rutogse sp. nov., isolated from Lake TangqianCo on Tibetan Plateau.</title>
        <authorList>
            <person name="Lu H."/>
            <person name="Xing P."/>
            <person name="Wu Q."/>
        </authorList>
    </citation>
    <scope>NUCLEOTIDE SEQUENCE [LARGE SCALE GENOMIC DNA]</scope>
    <source>
        <strain evidence="2 3">TQ8S</strain>
    </source>
</reference>
<dbReference type="AlphaFoldDB" id="A0A368U4H2"/>
<dbReference type="GO" id="GO:0015074">
    <property type="term" value="P:DNA integration"/>
    <property type="evidence" value="ECO:0007669"/>
    <property type="project" value="InterPro"/>
</dbReference>
<evidence type="ECO:0000313" key="3">
    <source>
        <dbReference type="Proteomes" id="UP000253204"/>
    </source>
</evidence>
<evidence type="ECO:0000313" key="2">
    <source>
        <dbReference type="EMBL" id="RCV92069.1"/>
    </source>
</evidence>
<name>A0A368U4H2_9GAMM</name>
<protein>
    <submittedName>
        <fullName evidence="2">Integrase</fullName>
    </submittedName>
</protein>
<dbReference type="InterPro" id="IPR011010">
    <property type="entry name" value="DNA_brk_join_enz"/>
</dbReference>
<dbReference type="GO" id="GO:0006310">
    <property type="term" value="P:DNA recombination"/>
    <property type="evidence" value="ECO:0007669"/>
    <property type="project" value="UniProtKB-KW"/>
</dbReference>
<keyword evidence="3" id="KW-1185">Reference proteome</keyword>
<sequence length="642" mass="73058">MTQLPGAVWESDTWTVTGGRLLKQSGKNSIKASINFEYSPKLGLGDADPLEDGFAELGKTLVVLRFHRKAQSVTNLRQFIYAISFVAYVLRQGGRNVGDITPGDLEDAAGLISKSYAESTAYQMQKALGEFAAHLDANELCKVRLDWKYSKMKRPDSASGVGMIRLDDPVLDQETSHSKMVSEKVYLLIATLFQKVPAEHPSRLYVLMLTLFACLGRRFSEVAYLPDQVIEEDRDGNAFITYFKRKTSQGDTYTPSEKLPIPTEAAQIVMDTIAEVHVLCEPARQIAAEMRRHNGPDLRFLDGESVDRHFYKKDLKRLGLSPTLLDVSVSGWLHKNGWARQGEEYRSGAYRYFTSLEGIKAYCRRDFHPSMVEPIHIDQFGKKFYPEHMLFLQNIYLGGNFRSLVHAHWLAGIISHPMLSGWITRQLPALSQEYAQEVVVELDFTSHMFRHTVNTLLDEGGLPELIQTQWFGRDNPRDTKAYQHTSREKRVKEVQEALLAGEAEGALADQMHYVPIDKRKAFVKISVRAVHDVGTGICVHDFTQTPCERHLQCQADCHDYVYAKTDPGRADEIRRLWANTMIQLDLAKKQEQSARPRKSIDWIAHHTSKLKTLARQMELNGIEFFDPYEYAEELAEEVEHEG</sequence>
<evidence type="ECO:0000256" key="1">
    <source>
        <dbReference type="ARBA" id="ARBA00023172"/>
    </source>
</evidence>
<proteinExistence type="predicted"/>